<comment type="caution">
    <text evidence="1">The sequence shown here is derived from an EMBL/GenBank/DDBJ whole genome shotgun (WGS) entry which is preliminary data.</text>
</comment>
<dbReference type="Gene3D" id="3.40.50.150">
    <property type="entry name" value="Vaccinia Virus protein VP39"/>
    <property type="match status" value="1"/>
</dbReference>
<dbReference type="InterPro" id="IPR029063">
    <property type="entry name" value="SAM-dependent_MTases_sf"/>
</dbReference>
<dbReference type="EMBL" id="MEXH01000021">
    <property type="protein sequence ID" value="OGC92130.1"/>
    <property type="molecule type" value="Genomic_DNA"/>
</dbReference>
<dbReference type="PANTHER" id="PTHR40036">
    <property type="entry name" value="MACROCIN O-METHYLTRANSFERASE"/>
    <property type="match status" value="1"/>
</dbReference>
<dbReference type="PANTHER" id="PTHR40036:SF1">
    <property type="entry name" value="MACROCIN O-METHYLTRANSFERASE"/>
    <property type="match status" value="1"/>
</dbReference>
<proteinExistence type="predicted"/>
<organism evidence="1 2">
    <name type="scientific">Candidatus Amesbacteria bacterium RIFCSPHIGHO2_01_FULL_48_32b</name>
    <dbReference type="NCBI Taxonomy" id="1797253"/>
    <lineage>
        <taxon>Bacteria</taxon>
        <taxon>Candidatus Amesiibacteriota</taxon>
    </lineage>
</organism>
<dbReference type="Pfam" id="PF05711">
    <property type="entry name" value="TylF"/>
    <property type="match status" value="1"/>
</dbReference>
<evidence type="ECO:0000313" key="2">
    <source>
        <dbReference type="Proteomes" id="UP000178176"/>
    </source>
</evidence>
<accession>A0A1F4YDR5</accession>
<dbReference type="Proteomes" id="UP000178176">
    <property type="component" value="Unassembled WGS sequence"/>
</dbReference>
<sequence length="367" mass="41767">MKQIKKKIISSLQYLDKNTFVKHFFKLNKNLTEILTPHTSEQLRSYATLQCGPTMLDVERFSLYEVQQSLNQAKSRFPKEKIFLLTDRQNLQVPGTIRIASIGEAIRQRTNSEAIVFITAFDSDEKMLNTIHQIINLKNAYYYSPIALYPPARYFQGHDLVKKSLSYSLRHTQNLGVFFDLGDYENLLQAIDITSLLPGDYLEVGVYKGRSAIVALDYFRRLNLRRNSFFVDTFEGFTYVRAATSPDAVCYTTHQDTSFAAVNRLLSKYPDAKVVKGDIIDMDISKITRQLALVNIDVDMYEAVFSSLIKVAPLLIKKGLILVEDYGHTPYLTGAYLAVNQFLSTPLGKKFISLYLPSGHCFLINTG</sequence>
<gene>
    <name evidence="1" type="ORF">A2876_02485</name>
</gene>
<protein>
    <submittedName>
        <fullName evidence="1">Uncharacterized protein</fullName>
    </submittedName>
</protein>
<dbReference type="AlphaFoldDB" id="A0A1F4YDR5"/>
<name>A0A1F4YDR5_9BACT</name>
<reference evidence="1 2" key="1">
    <citation type="journal article" date="2016" name="Nat. Commun.">
        <title>Thousands of microbial genomes shed light on interconnected biogeochemical processes in an aquifer system.</title>
        <authorList>
            <person name="Anantharaman K."/>
            <person name="Brown C.T."/>
            <person name="Hug L.A."/>
            <person name="Sharon I."/>
            <person name="Castelle C.J."/>
            <person name="Probst A.J."/>
            <person name="Thomas B.C."/>
            <person name="Singh A."/>
            <person name="Wilkins M.J."/>
            <person name="Karaoz U."/>
            <person name="Brodie E.L."/>
            <person name="Williams K.H."/>
            <person name="Hubbard S.S."/>
            <person name="Banfield J.F."/>
        </authorList>
    </citation>
    <scope>NUCLEOTIDE SEQUENCE [LARGE SCALE GENOMIC DNA]</scope>
</reference>
<dbReference type="InterPro" id="IPR008884">
    <property type="entry name" value="TylF_MeTrfase"/>
</dbReference>
<evidence type="ECO:0000313" key="1">
    <source>
        <dbReference type="EMBL" id="OGC92130.1"/>
    </source>
</evidence>
<dbReference type="SUPFAM" id="SSF53335">
    <property type="entry name" value="S-adenosyl-L-methionine-dependent methyltransferases"/>
    <property type="match status" value="1"/>
</dbReference>